<evidence type="ECO:0000313" key="5">
    <source>
        <dbReference type="Proteomes" id="UP000281553"/>
    </source>
</evidence>
<dbReference type="Pfam" id="PF07707">
    <property type="entry name" value="BACK"/>
    <property type="match status" value="1"/>
</dbReference>
<keyword evidence="2" id="KW-0677">Repeat</keyword>
<gene>
    <name evidence="4" type="ORF">DILT_LOCUS12773</name>
</gene>
<dbReference type="OrthoDB" id="8185403at2759"/>
<keyword evidence="5" id="KW-1185">Reference proteome</keyword>
<evidence type="ECO:0000256" key="2">
    <source>
        <dbReference type="ARBA" id="ARBA00022737"/>
    </source>
</evidence>
<accession>A0A3P7PA27</accession>
<proteinExistence type="predicted"/>
<dbReference type="SMART" id="SM00875">
    <property type="entry name" value="BACK"/>
    <property type="match status" value="1"/>
</dbReference>
<dbReference type="PANTHER" id="PTHR24412">
    <property type="entry name" value="KELCH PROTEIN"/>
    <property type="match status" value="1"/>
</dbReference>
<evidence type="ECO:0000256" key="1">
    <source>
        <dbReference type="ARBA" id="ARBA00022441"/>
    </source>
</evidence>
<sequence length="341" mass="37965">MAYSDVQMFEDEFPLVRSCPKLHKLRTARELTDLTIQAIEETQVSACASTDCGLQDSFLTRGDDGNDFSTQMANGLPRVDLPSFLMILLSGRLEITPTNAMNMIMLAKQLSLPCVEDWAVTFLSARLQDDNLSECWHFATAANCAGLREGCLRHMKAFFEATVASGLFLQLPANVLLSMLRDGDLQVTNEEKVFDAIKRWVCPTGSVDESRIVHAPDMLREVRWNQTTHRFRRRLLESDDLIVSNASCMQRVGLADHWIRYCGSRNQEECPFNANHRPASLASCVLVFGESAANGLSTVYQYDVETSTCEEVSAMERLEDASFLAQGGELLLVIFGNASLG</sequence>
<dbReference type="Gene3D" id="1.25.40.420">
    <property type="match status" value="1"/>
</dbReference>
<dbReference type="EMBL" id="UYRU01067657">
    <property type="protein sequence ID" value="VDN16942.1"/>
    <property type="molecule type" value="Genomic_DNA"/>
</dbReference>
<feature type="domain" description="BACK" evidence="3">
    <location>
        <begin position="135"/>
        <end position="237"/>
    </location>
</feature>
<name>A0A3P7PA27_DIBLA</name>
<protein>
    <recommendedName>
        <fullName evidence="3">BACK domain-containing protein</fullName>
    </recommendedName>
</protein>
<reference evidence="4 5" key="1">
    <citation type="submission" date="2018-11" db="EMBL/GenBank/DDBJ databases">
        <authorList>
            <consortium name="Pathogen Informatics"/>
        </authorList>
    </citation>
    <scope>NUCLEOTIDE SEQUENCE [LARGE SCALE GENOMIC DNA]</scope>
</reference>
<dbReference type="Gene3D" id="3.30.710.10">
    <property type="entry name" value="Potassium Channel Kv1.1, Chain A"/>
    <property type="match status" value="1"/>
</dbReference>
<dbReference type="InterPro" id="IPR011705">
    <property type="entry name" value="BACK"/>
</dbReference>
<dbReference type="AlphaFoldDB" id="A0A3P7PA27"/>
<dbReference type="InterPro" id="IPR011333">
    <property type="entry name" value="SKP1/BTB/POZ_sf"/>
</dbReference>
<organism evidence="4 5">
    <name type="scientific">Dibothriocephalus latus</name>
    <name type="common">Fish tapeworm</name>
    <name type="synonym">Diphyllobothrium latum</name>
    <dbReference type="NCBI Taxonomy" id="60516"/>
    <lineage>
        <taxon>Eukaryota</taxon>
        <taxon>Metazoa</taxon>
        <taxon>Spiralia</taxon>
        <taxon>Lophotrochozoa</taxon>
        <taxon>Platyhelminthes</taxon>
        <taxon>Cestoda</taxon>
        <taxon>Eucestoda</taxon>
        <taxon>Diphyllobothriidea</taxon>
        <taxon>Diphyllobothriidae</taxon>
        <taxon>Dibothriocephalus</taxon>
    </lineage>
</organism>
<keyword evidence="1" id="KW-0880">Kelch repeat</keyword>
<evidence type="ECO:0000313" key="4">
    <source>
        <dbReference type="EMBL" id="VDN16942.1"/>
    </source>
</evidence>
<dbReference type="Proteomes" id="UP000281553">
    <property type="component" value="Unassembled WGS sequence"/>
</dbReference>
<evidence type="ECO:0000259" key="3">
    <source>
        <dbReference type="SMART" id="SM00875"/>
    </source>
</evidence>
<dbReference type="PANTHER" id="PTHR24412:SF497">
    <property type="entry name" value="KELCH-LIKE PROTEIN 18"/>
    <property type="match status" value="1"/>
</dbReference>